<evidence type="ECO:0000256" key="10">
    <source>
        <dbReference type="ARBA" id="ARBA00023157"/>
    </source>
</evidence>
<name>A0AAW2HYT9_9NEOP</name>
<keyword evidence="2" id="KW-1003">Cell membrane</keyword>
<feature type="domain" description="Kazal-like" evidence="15">
    <location>
        <begin position="577"/>
        <end position="623"/>
    </location>
</feature>
<dbReference type="PROSITE" id="PS51465">
    <property type="entry name" value="KAZAL_2"/>
    <property type="match status" value="1"/>
</dbReference>
<reference evidence="16" key="1">
    <citation type="journal article" date="2024" name="Gigascience">
        <title>Chromosome-level genome of the poultry shaft louse Menopon gallinae provides insight into the host-switching and adaptive evolution of parasitic lice.</title>
        <authorList>
            <person name="Xu Y."/>
            <person name="Ma L."/>
            <person name="Liu S."/>
            <person name="Liang Y."/>
            <person name="Liu Q."/>
            <person name="He Z."/>
            <person name="Tian L."/>
            <person name="Duan Y."/>
            <person name="Cai W."/>
            <person name="Li H."/>
            <person name="Song F."/>
        </authorList>
    </citation>
    <scope>NUCLEOTIDE SEQUENCE</scope>
    <source>
        <strain evidence="16">Cailab_2023a</strain>
    </source>
</reference>
<dbReference type="GO" id="GO:0004867">
    <property type="term" value="F:serine-type endopeptidase inhibitor activity"/>
    <property type="evidence" value="ECO:0007669"/>
    <property type="project" value="UniProtKB-KW"/>
</dbReference>
<evidence type="ECO:0000256" key="13">
    <source>
        <dbReference type="ARBA" id="ARBA00061636"/>
    </source>
</evidence>
<dbReference type="SMART" id="SM00280">
    <property type="entry name" value="KAZAL"/>
    <property type="match status" value="3"/>
</dbReference>
<dbReference type="PANTHER" id="PTHR13487">
    <property type="entry name" value="SERINE PROTEASE INHIBITOR"/>
    <property type="match status" value="1"/>
</dbReference>
<dbReference type="Pfam" id="PF07648">
    <property type="entry name" value="Kazal_2"/>
    <property type="match status" value="2"/>
</dbReference>
<evidence type="ECO:0000256" key="4">
    <source>
        <dbReference type="ARBA" id="ARBA00022687"/>
    </source>
</evidence>
<evidence type="ECO:0000256" key="5">
    <source>
        <dbReference type="ARBA" id="ARBA00022690"/>
    </source>
</evidence>
<dbReference type="Pfam" id="PF23332">
    <property type="entry name" value="CC4_RECK"/>
    <property type="match status" value="2"/>
</dbReference>
<keyword evidence="6" id="KW-0732">Signal</keyword>
<dbReference type="GO" id="GO:0098552">
    <property type="term" value="C:side of membrane"/>
    <property type="evidence" value="ECO:0007669"/>
    <property type="project" value="UniProtKB-KW"/>
</dbReference>
<dbReference type="SUPFAM" id="SSF100895">
    <property type="entry name" value="Kazal-type serine protease inhibitors"/>
    <property type="match status" value="2"/>
</dbReference>
<evidence type="ECO:0000256" key="14">
    <source>
        <dbReference type="ARBA" id="ARBA00073829"/>
    </source>
</evidence>
<gene>
    <name evidence="16" type="ORF">PYX00_002824</name>
</gene>
<evidence type="ECO:0000256" key="12">
    <source>
        <dbReference type="ARBA" id="ARBA00023288"/>
    </source>
</evidence>
<comment type="caution">
    <text evidence="16">The sequence shown here is derived from an EMBL/GenBank/DDBJ whole genome shotgun (WGS) entry which is preliminary data.</text>
</comment>
<dbReference type="InterPro" id="IPR039016">
    <property type="entry name" value="RECK"/>
</dbReference>
<dbReference type="GO" id="GO:0005886">
    <property type="term" value="C:plasma membrane"/>
    <property type="evidence" value="ECO:0007669"/>
    <property type="project" value="UniProtKB-SubCell"/>
</dbReference>
<dbReference type="AlphaFoldDB" id="A0AAW2HYT9"/>
<dbReference type="InterPro" id="IPR036058">
    <property type="entry name" value="Kazal_dom_sf"/>
</dbReference>
<dbReference type="InterPro" id="IPR002350">
    <property type="entry name" value="Kazal_dom"/>
</dbReference>
<proteinExistence type="inferred from homology"/>
<keyword evidence="3" id="KW-0336">GPI-anchor</keyword>
<dbReference type="InterPro" id="IPR055110">
    <property type="entry name" value="RECK-like_N"/>
</dbReference>
<dbReference type="InterPro" id="IPR056978">
    <property type="entry name" value="CC4_RECK"/>
</dbReference>
<dbReference type="Pfam" id="PF22961">
    <property type="entry name" value="RECK-like_N"/>
    <property type="match status" value="1"/>
</dbReference>
<evidence type="ECO:0000256" key="2">
    <source>
        <dbReference type="ARBA" id="ARBA00022475"/>
    </source>
</evidence>
<dbReference type="InterPro" id="IPR056976">
    <property type="entry name" value="EGF1_RECK"/>
</dbReference>
<dbReference type="GO" id="GO:0008191">
    <property type="term" value="F:metalloendopeptidase inhibitor activity"/>
    <property type="evidence" value="ECO:0007669"/>
    <property type="project" value="InterPro"/>
</dbReference>
<organism evidence="16">
    <name type="scientific">Menopon gallinae</name>
    <name type="common">poultry shaft louse</name>
    <dbReference type="NCBI Taxonomy" id="328185"/>
    <lineage>
        <taxon>Eukaryota</taxon>
        <taxon>Metazoa</taxon>
        <taxon>Ecdysozoa</taxon>
        <taxon>Arthropoda</taxon>
        <taxon>Hexapoda</taxon>
        <taxon>Insecta</taxon>
        <taxon>Pterygota</taxon>
        <taxon>Neoptera</taxon>
        <taxon>Paraneoptera</taxon>
        <taxon>Psocodea</taxon>
        <taxon>Troctomorpha</taxon>
        <taxon>Phthiraptera</taxon>
        <taxon>Amblycera</taxon>
        <taxon>Menoponidae</taxon>
        <taxon>Menopon</taxon>
    </lineage>
</organism>
<keyword evidence="9" id="KW-0472">Membrane</keyword>
<dbReference type="InterPro" id="IPR056979">
    <property type="entry name" value="FZ_RECK"/>
</dbReference>
<comment type="subcellular location">
    <subcellularLocation>
        <location evidence="1">Cell membrane</location>
        <topology evidence="1">Lipid-anchor</topology>
        <topology evidence="1">GPI-anchor</topology>
    </subcellularLocation>
</comment>
<dbReference type="GO" id="GO:0016055">
    <property type="term" value="P:Wnt signaling pathway"/>
    <property type="evidence" value="ECO:0007669"/>
    <property type="project" value="UniProtKB-KW"/>
</dbReference>
<accession>A0AAW2HYT9</accession>
<dbReference type="InterPro" id="IPR056977">
    <property type="entry name" value="FnI_RECK"/>
</dbReference>
<dbReference type="GO" id="GO:0030198">
    <property type="term" value="P:extracellular matrix organization"/>
    <property type="evidence" value="ECO:0007669"/>
    <property type="project" value="TreeGrafter"/>
</dbReference>
<keyword evidence="11" id="KW-0325">Glycoprotein</keyword>
<dbReference type="EMBL" id="JARGDH010000002">
    <property type="protein sequence ID" value="KAL0274781.1"/>
    <property type="molecule type" value="Genomic_DNA"/>
</dbReference>
<keyword evidence="12" id="KW-0449">Lipoprotein</keyword>
<dbReference type="PANTHER" id="PTHR13487:SF3">
    <property type="entry name" value="REVERSION-INDUCING CYSTEINE-RICH PROTEIN WITH KAZAL MOTIFS"/>
    <property type="match status" value="1"/>
</dbReference>
<evidence type="ECO:0000256" key="7">
    <source>
        <dbReference type="ARBA" id="ARBA00022737"/>
    </source>
</evidence>
<evidence type="ECO:0000256" key="8">
    <source>
        <dbReference type="ARBA" id="ARBA00022900"/>
    </source>
</evidence>
<evidence type="ECO:0000256" key="1">
    <source>
        <dbReference type="ARBA" id="ARBA00004609"/>
    </source>
</evidence>
<comment type="similarity">
    <text evidence="13">Belongs to the RECK family.</text>
</comment>
<evidence type="ECO:0000256" key="9">
    <source>
        <dbReference type="ARBA" id="ARBA00023136"/>
    </source>
</evidence>
<dbReference type="Gene3D" id="3.30.60.30">
    <property type="match status" value="2"/>
</dbReference>
<evidence type="ECO:0000259" key="15">
    <source>
        <dbReference type="PROSITE" id="PS51465"/>
    </source>
</evidence>
<protein>
    <recommendedName>
        <fullName evidence="14">Reversion-inducing cysteine-rich protein with Kazal motifs</fullName>
    </recommendedName>
</protein>
<keyword evidence="5" id="KW-0646">Protease inhibitor</keyword>
<evidence type="ECO:0000256" key="11">
    <source>
        <dbReference type="ARBA" id="ARBA00023180"/>
    </source>
</evidence>
<sequence length="916" mass="100584">MSLAAIAANPDLREQRLQNLHNFCPLQLIHFWECMNETLSEIRKGEEWSGRQCCTLPQSGRCQRACVTAASRQDLFQSCRQSDELSFFSCLDRQEYGDDCCANALSSECLAACKAIFKSTLTPNREARAAVLEHCSDSNPKVIQCVKNFTKVTPATNVHKYLHCCEKGSNSRCRESCKKTLKSKTTGQEIVDGLQEGGCGPPLPYDKLWQCFLHTGTPAENSASSGEVSRIDRMGMDSAKLHCCNKASSSTCRRLCMKTFSDEWTKSWKEFDRECLSQLSEDNLLHCIEEVEEPCELGCDGLSYCTNFNNRPTELFRSCNSQADEAARYDIALWQQQGYMGLPAGINLLVRNISRCSPDMWKAVACALQVKPCHRQSHANRICREDCYEMLSQCMDWPRMPPGQTAASICSRLSSDNPAAPCISLKAYLEPSDNPYVDPEDQVTAPCKGDPCDPDEMCIVNRNCLPGKSCRPYTCIPGCKMGEVSQYMVPKGSYVRIPLASENKGCQKICQCSANGAIEKCQPMPCVPADNCWLGNKKIDHGSWFHMDCNICSCFAGEITCSKKQCEMSRVGIRNPSFTSLPCNCPPHHVPVCGRNGNTYPSSCLAKCAGLRDADFEFGPCSGKDPCEPDPCGEGLRCVAVRKTCLSLLEKPCRQHVCVDMTLPCADTPSDPVCDTEQNEHANLCYLVRSGKTLAYKGPCLVGCRTDGPVCGIDGETYVSECAAFANRVTVDYRGPCIAVGLITESARPQCGPAVACRPLPATGCMAVTPPGACCPICAGALRLLYSRKQMDRALYALKGTPTNALTVAAILESLERQVQIAECSLLGFLTVELDIFVAVVPQRRQQASELQREVCVREAEKLSSLVRRSSPRLHSELGLSSLIAATIVHVMANSVSKLASASFSLSVLFFLNWVR</sequence>
<evidence type="ECO:0000313" key="16">
    <source>
        <dbReference type="EMBL" id="KAL0274781.1"/>
    </source>
</evidence>
<dbReference type="PROSITE" id="PS00282">
    <property type="entry name" value="KAZAL_1"/>
    <property type="match status" value="1"/>
</dbReference>
<keyword evidence="8" id="KW-0722">Serine protease inhibitor</keyword>
<dbReference type="Pfam" id="PF25027">
    <property type="entry name" value="EGF1_RECK"/>
    <property type="match status" value="1"/>
</dbReference>
<keyword evidence="7" id="KW-0677">Repeat</keyword>
<evidence type="ECO:0000256" key="6">
    <source>
        <dbReference type="ARBA" id="ARBA00022729"/>
    </source>
</evidence>
<keyword evidence="4" id="KW-0879">Wnt signaling pathway</keyword>
<evidence type="ECO:0000256" key="3">
    <source>
        <dbReference type="ARBA" id="ARBA00022622"/>
    </source>
</evidence>
<dbReference type="FunFam" id="3.30.60.30:FF:000011">
    <property type="entry name" value="reversion-inducing cysteine-rich protein with Kazal motifs isoform X1"/>
    <property type="match status" value="1"/>
</dbReference>
<keyword evidence="10" id="KW-1015">Disulfide bond</keyword>
<dbReference type="CDD" id="cd00104">
    <property type="entry name" value="KAZAL_FS"/>
    <property type="match status" value="2"/>
</dbReference>
<dbReference type="Pfam" id="PF23298">
    <property type="entry name" value="FZ_RECK"/>
    <property type="match status" value="1"/>
</dbReference>
<dbReference type="Pfam" id="PF25028">
    <property type="entry name" value="FnI_RECK"/>
    <property type="match status" value="1"/>
</dbReference>